<evidence type="ECO:0000313" key="3">
    <source>
        <dbReference type="Proteomes" id="UP001519289"/>
    </source>
</evidence>
<evidence type="ECO:0000256" key="1">
    <source>
        <dbReference type="SAM" id="Phobius"/>
    </source>
</evidence>
<name>A0ABS4JU18_9FIRM</name>
<keyword evidence="1" id="KW-0472">Membrane</keyword>
<comment type="caution">
    <text evidence="2">The sequence shown here is derived from an EMBL/GenBank/DDBJ whole genome shotgun (WGS) entry which is preliminary data.</text>
</comment>
<feature type="transmembrane region" description="Helical" evidence="1">
    <location>
        <begin position="21"/>
        <end position="40"/>
    </location>
</feature>
<keyword evidence="3" id="KW-1185">Reference proteome</keyword>
<proteinExistence type="predicted"/>
<sequence length="98" mass="10675">MREEQLNEAERELRARVHRQMGMTAAVMGVIAAGVGFWWINRSFGVSPWEALASALPLFGIVVALLAVAALVSLGAARLAYLTERLARRPPQSGQTDE</sequence>
<accession>A0ABS4JU18</accession>
<gene>
    <name evidence="2" type="ORF">J2Z79_002465</name>
</gene>
<feature type="transmembrane region" description="Helical" evidence="1">
    <location>
        <begin position="52"/>
        <end position="81"/>
    </location>
</feature>
<organism evidence="2 3">
    <name type="scientific">Symbiobacterium terraclitae</name>
    <dbReference type="NCBI Taxonomy" id="557451"/>
    <lineage>
        <taxon>Bacteria</taxon>
        <taxon>Bacillati</taxon>
        <taxon>Bacillota</taxon>
        <taxon>Clostridia</taxon>
        <taxon>Eubacteriales</taxon>
        <taxon>Symbiobacteriaceae</taxon>
        <taxon>Symbiobacterium</taxon>
    </lineage>
</organism>
<keyword evidence="1" id="KW-1133">Transmembrane helix</keyword>
<evidence type="ECO:0000313" key="2">
    <source>
        <dbReference type="EMBL" id="MBP2019049.1"/>
    </source>
</evidence>
<dbReference type="RefSeq" id="WP_209467166.1">
    <property type="nucleotide sequence ID" value="NZ_JAGGLG010000021.1"/>
</dbReference>
<dbReference type="EMBL" id="JAGGLG010000021">
    <property type="protein sequence ID" value="MBP2019049.1"/>
    <property type="molecule type" value="Genomic_DNA"/>
</dbReference>
<dbReference type="Proteomes" id="UP001519289">
    <property type="component" value="Unassembled WGS sequence"/>
</dbReference>
<protein>
    <submittedName>
        <fullName evidence="2">Apolipoprotein N-acyltransferase</fullName>
    </submittedName>
</protein>
<keyword evidence="1" id="KW-0812">Transmembrane</keyword>
<reference evidence="2 3" key="1">
    <citation type="submission" date="2021-03" db="EMBL/GenBank/DDBJ databases">
        <title>Genomic Encyclopedia of Type Strains, Phase IV (KMG-IV): sequencing the most valuable type-strain genomes for metagenomic binning, comparative biology and taxonomic classification.</title>
        <authorList>
            <person name="Goeker M."/>
        </authorList>
    </citation>
    <scope>NUCLEOTIDE SEQUENCE [LARGE SCALE GENOMIC DNA]</scope>
    <source>
        <strain evidence="2 3">DSM 27138</strain>
    </source>
</reference>